<protein>
    <submittedName>
        <fullName evidence="3">UBN2_3 domain-containing protein</fullName>
    </submittedName>
</protein>
<evidence type="ECO:0000313" key="4">
    <source>
        <dbReference type="Proteomes" id="UP000321393"/>
    </source>
</evidence>
<dbReference type="EMBL" id="SSTE01012822">
    <property type="protein sequence ID" value="KAA0048598.1"/>
    <property type="molecule type" value="Genomic_DNA"/>
</dbReference>
<evidence type="ECO:0000313" key="3">
    <source>
        <dbReference type="EMBL" id="KAA0048598.1"/>
    </source>
</evidence>
<organism evidence="3 4">
    <name type="scientific">Cucumis melo var. makuwa</name>
    <name type="common">Oriental melon</name>
    <dbReference type="NCBI Taxonomy" id="1194695"/>
    <lineage>
        <taxon>Eukaryota</taxon>
        <taxon>Viridiplantae</taxon>
        <taxon>Streptophyta</taxon>
        <taxon>Embryophyta</taxon>
        <taxon>Tracheophyta</taxon>
        <taxon>Spermatophyta</taxon>
        <taxon>Magnoliopsida</taxon>
        <taxon>eudicotyledons</taxon>
        <taxon>Gunneridae</taxon>
        <taxon>Pentapetalae</taxon>
        <taxon>rosids</taxon>
        <taxon>fabids</taxon>
        <taxon>Cucurbitales</taxon>
        <taxon>Cucurbitaceae</taxon>
        <taxon>Benincaseae</taxon>
        <taxon>Cucumis</taxon>
    </lineage>
</organism>
<gene>
    <name evidence="3" type="ORF">E6C27_scaffold61G002440</name>
</gene>
<comment type="caution">
    <text evidence="3">The sequence shown here is derived from an EMBL/GenBank/DDBJ whole genome shotgun (WGS) entry which is preliminary data.</text>
</comment>
<dbReference type="Pfam" id="PF14244">
    <property type="entry name" value="Retrotran_gag_3"/>
    <property type="match status" value="1"/>
</dbReference>
<dbReference type="PANTHER" id="PTHR37610">
    <property type="entry name" value="CCHC-TYPE DOMAIN-CONTAINING PROTEIN"/>
    <property type="match status" value="1"/>
</dbReference>
<feature type="domain" description="Retrotransposon Copia-like N-terminal" evidence="2">
    <location>
        <begin position="116"/>
        <end position="143"/>
    </location>
</feature>
<evidence type="ECO:0000259" key="2">
    <source>
        <dbReference type="Pfam" id="PF14244"/>
    </source>
</evidence>
<evidence type="ECO:0000256" key="1">
    <source>
        <dbReference type="SAM" id="MobiDB-lite"/>
    </source>
</evidence>
<dbReference type="AlphaFoldDB" id="A0A5A7U080"/>
<dbReference type="InterPro" id="IPR029472">
    <property type="entry name" value="Copia-like_N"/>
</dbReference>
<accession>A0A5A7U080</accession>
<feature type="compositionally biased region" description="Polar residues" evidence="1">
    <location>
        <begin position="55"/>
        <end position="65"/>
    </location>
</feature>
<reference evidence="3 4" key="1">
    <citation type="submission" date="2019-08" db="EMBL/GenBank/DDBJ databases">
        <title>Draft genome sequences of two oriental melons (Cucumis melo L. var makuwa).</title>
        <authorList>
            <person name="Kwon S.-Y."/>
        </authorList>
    </citation>
    <scope>NUCLEOTIDE SEQUENCE [LARGE SCALE GENOMIC DNA]</scope>
    <source>
        <strain evidence="4">cv. SW 3</strain>
        <tissue evidence="3">Leaf</tissue>
    </source>
</reference>
<proteinExistence type="predicted"/>
<dbReference type="PANTHER" id="PTHR37610:SF75">
    <property type="entry name" value="RETROTRANSPOSON COPIA-LIKE N-TERMINAL DOMAIN-CONTAINING PROTEIN"/>
    <property type="match status" value="1"/>
</dbReference>
<dbReference type="Proteomes" id="UP000321393">
    <property type="component" value="Unassembled WGS sequence"/>
</dbReference>
<sequence length="302" mass="34244">MEKLLQNLQKPPIYPTRVVLQPYVPLLSGAWAHAPSDVQPSYPSGHPHPLAPLMNSGQIDQPQNRSDIEAGESSTHSKPTELPVYSKNPVTSFPNLPSDYITGSLGSSTRNFSGEKLNGQNYFSWSQSIKMFLEGHRQFGFLTRETVRPPPGDTLERLLKREDSLIRSMLINSMEPHINKPLLYAVTAKDFCGIQLRPFTRNDRMSLGCIHCENRSIIANKGPWTWLPILTSSLSSSKRWICAERQYVKLEEADRVYDFLAGFNPKLDTVCGRILGQRPLPSLMEVCFEVPWKRIALMSWVY</sequence>
<feature type="region of interest" description="Disordered" evidence="1">
    <location>
        <begin position="38"/>
        <end position="88"/>
    </location>
</feature>
<dbReference type="OrthoDB" id="5544992at2759"/>
<name>A0A5A7U080_CUCMM</name>